<evidence type="ECO:0000259" key="3">
    <source>
        <dbReference type="Pfam" id="PF21037"/>
    </source>
</evidence>
<evidence type="ECO:0000259" key="2">
    <source>
        <dbReference type="Pfam" id="PF21035"/>
    </source>
</evidence>
<accession>A0A9W3B671</accession>
<evidence type="ECO:0000313" key="5">
    <source>
        <dbReference type="RefSeq" id="XP_055894926.1"/>
    </source>
</evidence>
<dbReference type="PANTHER" id="PTHR34523">
    <property type="entry name" value="COILED-COIL DOMAIN-CONTAINING PROTEIN 138"/>
    <property type="match status" value="1"/>
</dbReference>
<dbReference type="InterPro" id="IPR048751">
    <property type="entry name" value="CCDC138_CC"/>
</dbReference>
<keyword evidence="1" id="KW-0175">Coiled coil</keyword>
<dbReference type="InterPro" id="IPR048750">
    <property type="entry name" value="CCDC138_C"/>
</dbReference>
<protein>
    <submittedName>
        <fullName evidence="5">Coiled-coil domain-containing protein 138-like isoform X3</fullName>
    </submittedName>
</protein>
<evidence type="ECO:0000313" key="4">
    <source>
        <dbReference type="Proteomes" id="UP001165740"/>
    </source>
</evidence>
<organism evidence="4 5">
    <name type="scientific">Biomphalaria glabrata</name>
    <name type="common">Bloodfluke planorb</name>
    <name type="synonym">Freshwater snail</name>
    <dbReference type="NCBI Taxonomy" id="6526"/>
    <lineage>
        <taxon>Eukaryota</taxon>
        <taxon>Metazoa</taxon>
        <taxon>Spiralia</taxon>
        <taxon>Lophotrochozoa</taxon>
        <taxon>Mollusca</taxon>
        <taxon>Gastropoda</taxon>
        <taxon>Heterobranchia</taxon>
        <taxon>Euthyneura</taxon>
        <taxon>Panpulmonata</taxon>
        <taxon>Hygrophila</taxon>
        <taxon>Lymnaeoidea</taxon>
        <taxon>Planorbidae</taxon>
        <taxon>Biomphalaria</taxon>
    </lineage>
</organism>
<keyword evidence="4" id="KW-1185">Reference proteome</keyword>
<dbReference type="GeneID" id="106068117"/>
<dbReference type="Pfam" id="PF21035">
    <property type="entry name" value="CCDC138_C"/>
    <property type="match status" value="1"/>
</dbReference>
<dbReference type="Proteomes" id="UP001165740">
    <property type="component" value="Chromosome 8"/>
</dbReference>
<gene>
    <name evidence="5" type="primary">LOC106068117</name>
</gene>
<reference evidence="5" key="1">
    <citation type="submission" date="2025-08" db="UniProtKB">
        <authorList>
            <consortium name="RefSeq"/>
        </authorList>
    </citation>
    <scope>IDENTIFICATION</scope>
</reference>
<feature type="domain" description="Coiled-coil" evidence="2">
    <location>
        <begin position="172"/>
        <end position="461"/>
    </location>
</feature>
<dbReference type="PANTHER" id="PTHR34523:SF1">
    <property type="entry name" value="COILED-COIL DOMAIN-CONTAINING PROTEIN 138"/>
    <property type="match status" value="1"/>
</dbReference>
<sequence>MKQATRFHKTRSHGMSNMPVIEDDTAEISKEEMKEIYRELQAISDKLREENNILHEREAKLKERERMLTISQESLQTVTDHQMRSKISALEEKFGSEIVQLEQTLKEKLKENKRLKENFETMKQANDALKKEIEVLTLRNSKLEKMSNSLQARFVNLQQSVVQVYSTTVSILFDWICEAHLRQSLTELPIKPVETYKSLPFIQDKVVKILPNLVDILRDNSSNIHCGLPCLQFIYWSLLHLDQGQSPLSLNMSTTTRRIGEEIYYPKSSKVPDVEKMIGSSATLNEKIKEPLFMRSTNNHIRLLSTLIVLKTLSRADVIAQAFNMLKLELKSEHAKELFLYYQATNVILNYLKPIHKAFTSVAMEILLQMATDSPFQQMFFESCSNENFFRSAALLIRTPLPDIKVMERLSIILQKLSKLKSNRRFFETYTIVAIIQEMLVSGGNENAFLNLNLKSILHNLKIPAKTLF</sequence>
<proteinExistence type="predicted"/>
<feature type="coiled-coil region" evidence="1">
    <location>
        <begin position="26"/>
        <end position="64"/>
    </location>
</feature>
<dbReference type="InterPro" id="IPR038798">
    <property type="entry name" value="CCDC138"/>
</dbReference>
<dbReference type="RefSeq" id="XP_055894926.1">
    <property type="nucleotide sequence ID" value="XM_056038951.1"/>
</dbReference>
<dbReference type="AlphaFoldDB" id="A0A9W3B671"/>
<feature type="coiled-coil region" evidence="1">
    <location>
        <begin position="98"/>
        <end position="153"/>
    </location>
</feature>
<name>A0A9W3B671_BIOGL</name>
<evidence type="ECO:0000256" key="1">
    <source>
        <dbReference type="SAM" id="Coils"/>
    </source>
</evidence>
<dbReference type="Pfam" id="PF21037">
    <property type="entry name" value="CCDC138_cc"/>
    <property type="match status" value="1"/>
</dbReference>
<feature type="domain" description="Coiled-coil-domain-containing protein 138 coiled-coil" evidence="3">
    <location>
        <begin position="110"/>
        <end position="159"/>
    </location>
</feature>